<dbReference type="PROSITE" id="PS50112">
    <property type="entry name" value="PAS"/>
    <property type="match status" value="1"/>
</dbReference>
<dbReference type="InterPro" id="IPR000014">
    <property type="entry name" value="PAS"/>
</dbReference>
<dbReference type="InterPro" id="IPR000700">
    <property type="entry name" value="PAS-assoc_C"/>
</dbReference>
<sequence length="173" mass="20605">NIEEPTIIIGRKDEDLIWYKENLQSLKNKEHEVIRNDKPEYNVIESLNFVKGKQSWYEINRIPLHDSKGNVVGILVTYEDITIRKIGEQKLKESEEKYRGILENIKETYFEVDLKGNFTFFNDAFIDLIGYSKSELLGTNYRNFVDEENKNKIFRVYNDVYQTSQPKSNFQYQ</sequence>
<accession>X1JFM5</accession>
<dbReference type="Pfam" id="PF08448">
    <property type="entry name" value="PAS_4"/>
    <property type="match status" value="1"/>
</dbReference>
<gene>
    <name evidence="3" type="ORF">S03H2_67635</name>
</gene>
<dbReference type="SUPFAM" id="SSF55785">
    <property type="entry name" value="PYP-like sensor domain (PAS domain)"/>
    <property type="match status" value="2"/>
</dbReference>
<evidence type="ECO:0000259" key="2">
    <source>
        <dbReference type="PROSITE" id="PS50113"/>
    </source>
</evidence>
<dbReference type="Gene3D" id="3.30.450.20">
    <property type="entry name" value="PAS domain"/>
    <property type="match status" value="2"/>
</dbReference>
<dbReference type="InterPro" id="IPR013767">
    <property type="entry name" value="PAS_fold"/>
</dbReference>
<reference evidence="3" key="1">
    <citation type="journal article" date="2014" name="Front. Microbiol.">
        <title>High frequency of phylogenetically diverse reductive dehalogenase-homologous genes in deep subseafloor sedimentary metagenomes.</title>
        <authorList>
            <person name="Kawai M."/>
            <person name="Futagami T."/>
            <person name="Toyoda A."/>
            <person name="Takaki Y."/>
            <person name="Nishi S."/>
            <person name="Hori S."/>
            <person name="Arai W."/>
            <person name="Tsubouchi T."/>
            <person name="Morono Y."/>
            <person name="Uchiyama I."/>
            <person name="Ito T."/>
            <person name="Fujiyama A."/>
            <person name="Inagaki F."/>
            <person name="Takami H."/>
        </authorList>
    </citation>
    <scope>NUCLEOTIDE SEQUENCE</scope>
    <source>
        <strain evidence="3">Expedition CK06-06</strain>
    </source>
</reference>
<organism evidence="3">
    <name type="scientific">marine sediment metagenome</name>
    <dbReference type="NCBI Taxonomy" id="412755"/>
    <lineage>
        <taxon>unclassified sequences</taxon>
        <taxon>metagenomes</taxon>
        <taxon>ecological metagenomes</taxon>
    </lineage>
</organism>
<feature type="domain" description="PAS" evidence="1">
    <location>
        <begin position="94"/>
        <end position="164"/>
    </location>
</feature>
<dbReference type="AlphaFoldDB" id="X1JFM5"/>
<feature type="domain" description="PAC" evidence="2">
    <location>
        <begin position="37"/>
        <end position="93"/>
    </location>
</feature>
<dbReference type="GO" id="GO:0006355">
    <property type="term" value="P:regulation of DNA-templated transcription"/>
    <property type="evidence" value="ECO:0007669"/>
    <property type="project" value="InterPro"/>
</dbReference>
<feature type="non-terminal residue" evidence="3">
    <location>
        <position position="173"/>
    </location>
</feature>
<proteinExistence type="predicted"/>
<protein>
    <recommendedName>
        <fullName evidence="4">PAS domain-containing protein</fullName>
    </recommendedName>
</protein>
<dbReference type="InterPro" id="IPR013656">
    <property type="entry name" value="PAS_4"/>
</dbReference>
<dbReference type="PROSITE" id="PS50113">
    <property type="entry name" value="PAC"/>
    <property type="match status" value="1"/>
</dbReference>
<dbReference type="NCBIfam" id="TIGR00229">
    <property type="entry name" value="sensory_box"/>
    <property type="match status" value="1"/>
</dbReference>
<comment type="caution">
    <text evidence="3">The sequence shown here is derived from an EMBL/GenBank/DDBJ whole genome shotgun (WGS) entry which is preliminary data.</text>
</comment>
<name>X1JFM5_9ZZZZ</name>
<dbReference type="InterPro" id="IPR035965">
    <property type="entry name" value="PAS-like_dom_sf"/>
</dbReference>
<dbReference type="CDD" id="cd00130">
    <property type="entry name" value="PAS"/>
    <property type="match status" value="1"/>
</dbReference>
<dbReference type="Pfam" id="PF00989">
    <property type="entry name" value="PAS"/>
    <property type="match status" value="1"/>
</dbReference>
<evidence type="ECO:0000259" key="1">
    <source>
        <dbReference type="PROSITE" id="PS50112"/>
    </source>
</evidence>
<dbReference type="EMBL" id="BARU01044322">
    <property type="protein sequence ID" value="GAH77134.1"/>
    <property type="molecule type" value="Genomic_DNA"/>
</dbReference>
<dbReference type="SMART" id="SM00091">
    <property type="entry name" value="PAS"/>
    <property type="match status" value="1"/>
</dbReference>
<evidence type="ECO:0000313" key="3">
    <source>
        <dbReference type="EMBL" id="GAH77134.1"/>
    </source>
</evidence>
<feature type="non-terminal residue" evidence="3">
    <location>
        <position position="1"/>
    </location>
</feature>
<evidence type="ECO:0008006" key="4">
    <source>
        <dbReference type="Google" id="ProtNLM"/>
    </source>
</evidence>